<name>A0A937AJI4_9BACT</name>
<protein>
    <submittedName>
        <fullName evidence="2">Uncharacterized protein</fullName>
    </submittedName>
</protein>
<evidence type="ECO:0000313" key="2">
    <source>
        <dbReference type="EMBL" id="MBL0764728.1"/>
    </source>
</evidence>
<dbReference type="Proteomes" id="UP000642920">
    <property type="component" value="Unassembled WGS sequence"/>
</dbReference>
<sequence length="83" mass="9462">MKQNSALLRRKSYFEMQKESNKKASHQKIKIPKASPEQLKKYKAKAHHDNKNGLTAAILKTSLIVIFILAFGLLCVILISKRI</sequence>
<proteinExistence type="predicted"/>
<comment type="caution">
    <text evidence="2">The sequence shown here is derived from an EMBL/GenBank/DDBJ whole genome shotgun (WGS) entry which is preliminary data.</text>
</comment>
<keyword evidence="1" id="KW-0812">Transmembrane</keyword>
<feature type="transmembrane region" description="Helical" evidence="1">
    <location>
        <begin position="57"/>
        <end position="79"/>
    </location>
</feature>
<dbReference type="AlphaFoldDB" id="A0A937AJI4"/>
<reference evidence="2" key="1">
    <citation type="submission" date="2021-01" db="EMBL/GenBank/DDBJ databases">
        <title>Marivirga sp. nov., isolated from intertidal surface sediments.</title>
        <authorList>
            <person name="Zhang M."/>
        </authorList>
    </citation>
    <scope>NUCLEOTIDE SEQUENCE</scope>
    <source>
        <strain evidence="2">SM1354</strain>
    </source>
</reference>
<organism evidence="2 3">
    <name type="scientific">Marivirga atlantica</name>
    <dbReference type="NCBI Taxonomy" id="1548457"/>
    <lineage>
        <taxon>Bacteria</taxon>
        <taxon>Pseudomonadati</taxon>
        <taxon>Bacteroidota</taxon>
        <taxon>Cytophagia</taxon>
        <taxon>Cytophagales</taxon>
        <taxon>Marivirgaceae</taxon>
        <taxon>Marivirga</taxon>
    </lineage>
</organism>
<accession>A0A937AJI4</accession>
<keyword evidence="1" id="KW-0472">Membrane</keyword>
<gene>
    <name evidence="2" type="ORF">JKP34_05665</name>
</gene>
<evidence type="ECO:0000256" key="1">
    <source>
        <dbReference type="SAM" id="Phobius"/>
    </source>
</evidence>
<dbReference type="EMBL" id="JAERQG010000001">
    <property type="protein sequence ID" value="MBL0764728.1"/>
    <property type="molecule type" value="Genomic_DNA"/>
</dbReference>
<keyword evidence="3" id="KW-1185">Reference proteome</keyword>
<keyword evidence="1" id="KW-1133">Transmembrane helix</keyword>
<evidence type="ECO:0000313" key="3">
    <source>
        <dbReference type="Proteomes" id="UP000642920"/>
    </source>
</evidence>